<proteinExistence type="predicted"/>
<gene>
    <name evidence="2" type="ORF">HA252_06990</name>
</gene>
<accession>A0A7J4JH85</accession>
<keyword evidence="1" id="KW-0472">Membrane</keyword>
<keyword evidence="1" id="KW-0812">Transmembrane</keyword>
<organism evidence="2 3">
    <name type="scientific">Candidatus Iainarchaeum sp</name>
    <dbReference type="NCBI Taxonomy" id="3101447"/>
    <lineage>
        <taxon>Archaea</taxon>
        <taxon>Candidatus Iainarchaeota</taxon>
        <taxon>Candidatus Iainarchaeia</taxon>
        <taxon>Candidatus Iainarchaeales</taxon>
        <taxon>Candidatus Iainarchaeaceae</taxon>
        <taxon>Candidatus Iainarchaeum</taxon>
    </lineage>
</organism>
<feature type="transmembrane region" description="Helical" evidence="1">
    <location>
        <begin position="87"/>
        <end position="106"/>
    </location>
</feature>
<keyword evidence="1" id="KW-1133">Transmembrane helix</keyword>
<sequence>MNAGLVALTADVRLMGFYALLFAPHFLDLVGLKWVTNAGDMTQNIQHPYALDAEARICLPMHGGGRRKLDFAKALVCLVGPLGEDRLVWLIWSVVAGWLVVAFLFFKPL</sequence>
<evidence type="ECO:0000256" key="1">
    <source>
        <dbReference type="SAM" id="Phobius"/>
    </source>
</evidence>
<name>A0A7J4JH85_9ARCH</name>
<reference evidence="3" key="1">
    <citation type="journal article" date="2020" name="bioRxiv">
        <title>A rank-normalized archaeal taxonomy based on genome phylogeny resolves widespread incomplete and uneven classifications.</title>
        <authorList>
            <person name="Rinke C."/>
            <person name="Chuvochina M."/>
            <person name="Mussig A.J."/>
            <person name="Chaumeil P.-A."/>
            <person name="Waite D.W."/>
            <person name="Whitman W.B."/>
            <person name="Parks D.H."/>
            <person name="Hugenholtz P."/>
        </authorList>
    </citation>
    <scope>NUCLEOTIDE SEQUENCE [LARGE SCALE GENOMIC DNA]</scope>
</reference>
<evidence type="ECO:0000313" key="2">
    <source>
        <dbReference type="EMBL" id="HIH17122.1"/>
    </source>
</evidence>
<dbReference type="EMBL" id="DUGH01000168">
    <property type="protein sequence ID" value="HIH17122.1"/>
    <property type="molecule type" value="Genomic_DNA"/>
</dbReference>
<protein>
    <submittedName>
        <fullName evidence="2">Uncharacterized protein</fullName>
    </submittedName>
</protein>
<dbReference type="Proteomes" id="UP000564964">
    <property type="component" value="Unassembled WGS sequence"/>
</dbReference>
<comment type="caution">
    <text evidence="2">The sequence shown here is derived from an EMBL/GenBank/DDBJ whole genome shotgun (WGS) entry which is preliminary data.</text>
</comment>
<dbReference type="AlphaFoldDB" id="A0A7J4JH85"/>
<evidence type="ECO:0000313" key="3">
    <source>
        <dbReference type="Proteomes" id="UP000564964"/>
    </source>
</evidence>
<feature type="transmembrane region" description="Helical" evidence="1">
    <location>
        <begin position="12"/>
        <end position="32"/>
    </location>
</feature>